<evidence type="ECO:0000256" key="7">
    <source>
        <dbReference type="PROSITE-ProRule" id="PRU10015"/>
    </source>
</evidence>
<evidence type="ECO:0000256" key="4">
    <source>
        <dbReference type="ARBA" id="ARBA00022691"/>
    </source>
</evidence>
<dbReference type="PROSITE" id="PS50926">
    <property type="entry name" value="TRAM"/>
    <property type="match status" value="1"/>
</dbReference>
<dbReference type="SUPFAM" id="SSF50249">
    <property type="entry name" value="Nucleic acid-binding proteins"/>
    <property type="match status" value="1"/>
</dbReference>
<keyword evidence="1" id="KW-0479">Metal-binding</keyword>
<evidence type="ECO:0000256" key="1">
    <source>
        <dbReference type="ARBA" id="ARBA00022485"/>
    </source>
</evidence>
<feature type="binding site" evidence="6">
    <location>
        <position position="288"/>
    </location>
    <ligand>
        <name>S-adenosyl-L-methionine</name>
        <dbReference type="ChEBI" id="CHEBI:59789"/>
    </ligand>
</feature>
<dbReference type="InterPro" id="IPR029063">
    <property type="entry name" value="SAM-dependent_MTases_sf"/>
</dbReference>
<sequence length="452" mass="48057">MSRPSKPRPGGGRGPKGRRKRPDAKAPSLTVQVSIDKLGAQGDGLAKASILSRPQTLYIAGALPGEVVLAQTVSKRGDGLVAQLIEVQQASPLRKEPGCPHFNTCGGCALQHLELNAYAAFKRDRVVQALVQRGFQNPPVTEPILTGEGTRRRVIFTAQKRGKLVLFGYNAHASHDIVAVNRCPLLVDSLNALIEPLNQALNSILKDGERTRVHVTACENGADVMIEGSETPGLAAREALATFVQSTDAVRVSWKEDGQNPEPIAQESPPMIYLSGVPVELPPGAFLQASVEGEHAIRDAVLAGIGPKAGRVADLYCGLGSFSIPLAQQVIVDAVDATEAPVKALERAAGRAGLGGRVKAQVRDLDRQPFDGKELAKFDAVVFDPPRSGAAEQVSRLAGADVDRVVGVSCNPATFARDARILVDGGYELLSVQPIDQFTYSPHVELVAHFSR</sequence>
<feature type="binding site" evidence="6">
    <location>
        <position position="339"/>
    </location>
    <ligand>
        <name>S-adenosyl-L-methionine</name>
        <dbReference type="ChEBI" id="CHEBI:59789"/>
    </ligand>
</feature>
<evidence type="ECO:0000256" key="3">
    <source>
        <dbReference type="ARBA" id="ARBA00022679"/>
    </source>
</evidence>
<feature type="domain" description="TRAM" evidence="9">
    <location>
        <begin position="20"/>
        <end position="86"/>
    </location>
</feature>
<dbReference type="InterPro" id="IPR012340">
    <property type="entry name" value="NA-bd_OB-fold"/>
</dbReference>
<evidence type="ECO:0000313" key="10">
    <source>
        <dbReference type="EMBL" id="OEJ67158.1"/>
    </source>
</evidence>
<evidence type="ECO:0000259" key="9">
    <source>
        <dbReference type="PROSITE" id="PS50926"/>
    </source>
</evidence>
<dbReference type="InterPro" id="IPR002792">
    <property type="entry name" value="TRAM_dom"/>
</dbReference>
<dbReference type="PROSITE" id="PS51687">
    <property type="entry name" value="SAM_MT_RNA_M5U"/>
    <property type="match status" value="1"/>
</dbReference>
<keyword evidence="1" id="KW-0408">Iron</keyword>
<dbReference type="SUPFAM" id="SSF53335">
    <property type="entry name" value="S-adenosyl-L-methionine-dependent methyltransferases"/>
    <property type="match status" value="1"/>
</dbReference>
<evidence type="ECO:0000256" key="8">
    <source>
        <dbReference type="SAM" id="MobiDB-lite"/>
    </source>
</evidence>
<dbReference type="Pfam" id="PF05958">
    <property type="entry name" value="tRNA_U5-meth_tr"/>
    <property type="match status" value="1"/>
</dbReference>
<dbReference type="Proteomes" id="UP000095347">
    <property type="component" value="Unassembled WGS sequence"/>
</dbReference>
<dbReference type="EMBL" id="MCGG01000025">
    <property type="protein sequence ID" value="OEJ67158.1"/>
    <property type="molecule type" value="Genomic_DNA"/>
</dbReference>
<dbReference type="AlphaFoldDB" id="A0A1E5Q7Y0"/>
<dbReference type="Gene3D" id="2.40.50.1070">
    <property type="match status" value="1"/>
</dbReference>
<evidence type="ECO:0000313" key="11">
    <source>
        <dbReference type="Proteomes" id="UP000095347"/>
    </source>
</evidence>
<keyword evidence="4 6" id="KW-0949">S-adenosyl-L-methionine</keyword>
<keyword evidence="3 6" id="KW-0808">Transferase</keyword>
<proteinExistence type="inferred from homology"/>
<dbReference type="RefSeq" id="WP_069957987.1">
    <property type="nucleotide sequence ID" value="NZ_MCGG01000025.1"/>
</dbReference>
<dbReference type="PANTHER" id="PTHR11061:SF49">
    <property type="entry name" value="23S RRNA (URACIL(1939)-C(5))-METHYLTRANSFERASE RLMD"/>
    <property type="match status" value="1"/>
</dbReference>
<dbReference type="GO" id="GO:0070041">
    <property type="term" value="F:rRNA (uridine-C5-)-methyltransferase activity"/>
    <property type="evidence" value="ECO:0007669"/>
    <property type="project" value="TreeGrafter"/>
</dbReference>
<keyword evidence="5" id="KW-0411">Iron-sulfur</keyword>
<dbReference type="GO" id="GO:0070475">
    <property type="term" value="P:rRNA base methylation"/>
    <property type="evidence" value="ECO:0007669"/>
    <property type="project" value="TreeGrafter"/>
</dbReference>
<dbReference type="CDD" id="cd02440">
    <property type="entry name" value="AdoMet_MTases"/>
    <property type="match status" value="1"/>
</dbReference>
<dbReference type="InterPro" id="IPR030390">
    <property type="entry name" value="MeTrfase_TrmA_AS"/>
</dbReference>
<dbReference type="Gene3D" id="3.40.50.150">
    <property type="entry name" value="Vaccinia Virus protein VP39"/>
    <property type="match status" value="1"/>
</dbReference>
<keyword evidence="1" id="KW-0004">4Fe-4S</keyword>
<feature type="active site" description="Nucleophile" evidence="6">
    <location>
        <position position="410"/>
    </location>
</feature>
<protein>
    <recommendedName>
        <fullName evidence="9">TRAM domain-containing protein</fullName>
    </recommendedName>
</protein>
<dbReference type="GO" id="GO:0051539">
    <property type="term" value="F:4 iron, 4 sulfur cluster binding"/>
    <property type="evidence" value="ECO:0007669"/>
    <property type="project" value="UniProtKB-KW"/>
</dbReference>
<evidence type="ECO:0000256" key="2">
    <source>
        <dbReference type="ARBA" id="ARBA00022603"/>
    </source>
</evidence>
<keyword evidence="11" id="KW-1185">Reference proteome</keyword>
<gene>
    <name evidence="10" type="ORF">BEN30_10300</name>
</gene>
<feature type="active site" evidence="7">
    <location>
        <position position="410"/>
    </location>
</feature>
<dbReference type="PROSITE" id="PS01230">
    <property type="entry name" value="TRMA_1"/>
    <property type="match status" value="1"/>
</dbReference>
<dbReference type="InterPro" id="IPR010280">
    <property type="entry name" value="U5_MeTrfase_fam"/>
</dbReference>
<dbReference type="PANTHER" id="PTHR11061">
    <property type="entry name" value="RNA M5U METHYLTRANSFERASE"/>
    <property type="match status" value="1"/>
</dbReference>
<accession>A0A1E5Q7Y0</accession>
<comment type="similarity">
    <text evidence="6">Belongs to the class I-like SAM-binding methyltransferase superfamily. RNA M5U methyltransferase family.</text>
</comment>
<comment type="caution">
    <text evidence="10">The sequence shown here is derived from an EMBL/GenBank/DDBJ whole genome shotgun (WGS) entry which is preliminary data.</text>
</comment>
<feature type="binding site" evidence="6">
    <location>
        <position position="316"/>
    </location>
    <ligand>
        <name>S-adenosyl-L-methionine</name>
        <dbReference type="ChEBI" id="CHEBI:59789"/>
    </ligand>
</feature>
<feature type="binding site" evidence="6">
    <location>
        <position position="384"/>
    </location>
    <ligand>
        <name>S-adenosyl-L-methionine</name>
        <dbReference type="ChEBI" id="CHEBI:59789"/>
    </ligand>
</feature>
<feature type="region of interest" description="Disordered" evidence="8">
    <location>
        <begin position="1"/>
        <end position="28"/>
    </location>
</feature>
<evidence type="ECO:0000256" key="5">
    <source>
        <dbReference type="ARBA" id="ARBA00023014"/>
    </source>
</evidence>
<reference evidence="11" key="1">
    <citation type="submission" date="2016-07" db="EMBL/GenBank/DDBJ databases">
        <authorList>
            <person name="Florea S."/>
            <person name="Webb J.S."/>
            <person name="Jaromczyk J."/>
            <person name="Schardl C.L."/>
        </authorList>
    </citation>
    <scope>NUCLEOTIDE SEQUENCE [LARGE SCALE GENOMIC DNA]</scope>
    <source>
        <strain evidence="11">MV-1</strain>
    </source>
</reference>
<keyword evidence="2 6" id="KW-0489">Methyltransferase</keyword>
<dbReference type="OrthoDB" id="9804590at2"/>
<dbReference type="Gene3D" id="2.40.50.140">
    <property type="entry name" value="Nucleic acid-binding proteins"/>
    <property type="match status" value="1"/>
</dbReference>
<evidence type="ECO:0000256" key="6">
    <source>
        <dbReference type="PROSITE-ProRule" id="PRU01024"/>
    </source>
</evidence>
<dbReference type="STRING" id="28181.BEN30_10300"/>
<name>A0A1E5Q7Y0_9PROT</name>
<organism evidence="10 11">
    <name type="scientific">Magnetovibrio blakemorei</name>
    <dbReference type="NCBI Taxonomy" id="28181"/>
    <lineage>
        <taxon>Bacteria</taxon>
        <taxon>Pseudomonadati</taxon>
        <taxon>Pseudomonadota</taxon>
        <taxon>Alphaproteobacteria</taxon>
        <taxon>Rhodospirillales</taxon>
        <taxon>Magnetovibrionaceae</taxon>
        <taxon>Magnetovibrio</taxon>
    </lineage>
</organism>